<dbReference type="InterPro" id="IPR051606">
    <property type="entry name" value="Polyketide_Oxido-like"/>
</dbReference>
<proteinExistence type="predicted"/>
<feature type="region of interest" description="Disordered" evidence="1">
    <location>
        <begin position="197"/>
        <end position="216"/>
    </location>
</feature>
<dbReference type="GO" id="GO:0004074">
    <property type="term" value="F:biliverdin reductase [NAD(P)H] activity"/>
    <property type="evidence" value="ECO:0007669"/>
    <property type="project" value="TreeGrafter"/>
</dbReference>
<evidence type="ECO:0000313" key="3">
    <source>
        <dbReference type="EMBL" id="MDW3776534.1"/>
    </source>
</evidence>
<dbReference type="Proteomes" id="UP001276300">
    <property type="component" value="Unassembled WGS sequence"/>
</dbReference>
<sequence length="216" mass="23638">MQKVLVLGASGQIARHVIDQLADKPGVTQTLFARHPVKIHTPHPLNSRIIMGDVLNHTALEQAMVGQDVVYANLTGEDLDLQAKAVIAAMKAAGVRRLIFVLSLGIYDEVPGKFGEWNNATIGEPLRPFRRAADAIEASGLDYTILRPAWLTDEDTVDYELTTRNEPFKGTVVSRKSIAALISDMIDKPEQHIGENIGENIGVNQPGTDGDKPYFM</sequence>
<protein>
    <submittedName>
        <fullName evidence="3">SDR family oxidoreductase</fullName>
    </submittedName>
</protein>
<evidence type="ECO:0000259" key="2">
    <source>
        <dbReference type="Pfam" id="PF13460"/>
    </source>
</evidence>
<evidence type="ECO:0000256" key="1">
    <source>
        <dbReference type="SAM" id="MobiDB-lite"/>
    </source>
</evidence>
<dbReference type="EMBL" id="JAUEQX010000006">
    <property type="protein sequence ID" value="MDW3776534.1"/>
    <property type="molecule type" value="Genomic_DNA"/>
</dbReference>
<dbReference type="GO" id="GO:0042602">
    <property type="term" value="F:riboflavin reductase (NADPH) activity"/>
    <property type="evidence" value="ECO:0007669"/>
    <property type="project" value="TreeGrafter"/>
</dbReference>
<dbReference type="PANTHER" id="PTHR43355:SF2">
    <property type="entry name" value="FLAVIN REDUCTASE (NADPH)"/>
    <property type="match status" value="1"/>
</dbReference>
<dbReference type="PANTHER" id="PTHR43355">
    <property type="entry name" value="FLAVIN REDUCTASE (NADPH)"/>
    <property type="match status" value="1"/>
</dbReference>
<feature type="domain" description="NAD(P)-binding" evidence="2">
    <location>
        <begin position="8"/>
        <end position="189"/>
    </location>
</feature>
<dbReference type="InterPro" id="IPR036291">
    <property type="entry name" value="NAD(P)-bd_dom_sf"/>
</dbReference>
<organism evidence="3 4">
    <name type="scientific">Kluyvera cryocrescens</name>
    <name type="common">Kluyvera citrophila</name>
    <dbReference type="NCBI Taxonomy" id="580"/>
    <lineage>
        <taxon>Bacteria</taxon>
        <taxon>Pseudomonadati</taxon>
        <taxon>Pseudomonadota</taxon>
        <taxon>Gammaproteobacteria</taxon>
        <taxon>Enterobacterales</taxon>
        <taxon>Enterobacteriaceae</taxon>
        <taxon>Kluyvera</taxon>
    </lineage>
</organism>
<dbReference type="AlphaFoldDB" id="A0AAW9C4E5"/>
<dbReference type="Pfam" id="PF13460">
    <property type="entry name" value="NAD_binding_10"/>
    <property type="match status" value="1"/>
</dbReference>
<dbReference type="CDD" id="cd05267">
    <property type="entry name" value="SDR_a6"/>
    <property type="match status" value="1"/>
</dbReference>
<name>A0AAW9C4E5_KLUCR</name>
<evidence type="ECO:0000313" key="4">
    <source>
        <dbReference type="Proteomes" id="UP001276300"/>
    </source>
</evidence>
<dbReference type="RefSeq" id="WP_318242456.1">
    <property type="nucleotide sequence ID" value="NZ_JAUEQX010000006.1"/>
</dbReference>
<dbReference type="InterPro" id="IPR016040">
    <property type="entry name" value="NAD(P)-bd_dom"/>
</dbReference>
<accession>A0AAW9C4E5</accession>
<comment type="caution">
    <text evidence="3">The sequence shown here is derived from an EMBL/GenBank/DDBJ whole genome shotgun (WGS) entry which is preliminary data.</text>
</comment>
<dbReference type="SUPFAM" id="SSF51735">
    <property type="entry name" value="NAD(P)-binding Rossmann-fold domains"/>
    <property type="match status" value="1"/>
</dbReference>
<reference evidence="3" key="1">
    <citation type="journal article" date="2023" name="J Glob Antimicrob Resist">
        <title>Emergence of NDM-1 and KPC-3 carbapenemases in Kluyvera cryocrescens: Investigating genetic heterogeneity and acquisition routes of blaNDM-1 in Enterobacterales species in Portugal.</title>
        <authorList>
            <person name="Loiodice M."/>
            <person name="Ribeiro M."/>
            <person name="Peixe L."/>
            <person name="Novais A."/>
        </authorList>
    </citation>
    <scope>NUCLEOTIDE SEQUENCE</scope>
    <source>
        <strain evidence="3">K629</strain>
    </source>
</reference>
<gene>
    <name evidence="3" type="ORF">QWU01_06880</name>
</gene>
<dbReference type="Gene3D" id="3.40.50.720">
    <property type="entry name" value="NAD(P)-binding Rossmann-like Domain"/>
    <property type="match status" value="1"/>
</dbReference>